<dbReference type="Pfam" id="PF17255">
    <property type="entry name" value="EbsA"/>
    <property type="match status" value="1"/>
</dbReference>
<keyword evidence="1" id="KW-0812">Transmembrane</keyword>
<evidence type="ECO:0000256" key="1">
    <source>
        <dbReference type="SAM" id="Phobius"/>
    </source>
</evidence>
<keyword evidence="1" id="KW-0472">Membrane</keyword>
<sequence>MARKFYWQPELSIAIIYWSTTFTFFFLGFILTLEKSTVYWKSLLAFFFFFLLLLLSRKRYLRFSETSITLSSVMQWCPVSIPYEEIEQIQWQKNHLLFEYHGKKFEGYFFSKNQKVFSHLLQQKFPEKLTEV</sequence>
<reference evidence="2" key="2">
    <citation type="submission" date="2021-11" db="EMBL/GenBank/DDBJ databases">
        <authorList>
            <person name="Gilroy R."/>
        </authorList>
    </citation>
    <scope>NUCLEOTIDE SEQUENCE</scope>
    <source>
        <strain evidence="2">150</strain>
    </source>
</reference>
<gene>
    <name evidence="2" type="ORF">K8V42_02245</name>
</gene>
<protein>
    <submittedName>
        <fullName evidence="2">EbsA family protein</fullName>
    </submittedName>
</protein>
<feature type="transmembrane region" description="Helical" evidence="1">
    <location>
        <begin position="38"/>
        <end position="55"/>
    </location>
</feature>
<keyword evidence="1" id="KW-1133">Transmembrane helix</keyword>
<comment type="caution">
    <text evidence="2">The sequence shown here is derived from an EMBL/GenBank/DDBJ whole genome shotgun (WGS) entry which is preliminary data.</text>
</comment>
<dbReference type="InterPro" id="IPR020215">
    <property type="entry name" value="EbsA-like"/>
</dbReference>
<evidence type="ECO:0000313" key="3">
    <source>
        <dbReference type="Proteomes" id="UP000813384"/>
    </source>
</evidence>
<proteinExistence type="predicted"/>
<dbReference type="EMBL" id="JAJJVO010000040">
    <property type="protein sequence ID" value="MCC9273091.1"/>
    <property type="molecule type" value="Genomic_DNA"/>
</dbReference>
<dbReference type="AlphaFoldDB" id="A0A9E4DRZ5"/>
<organism evidence="2 3">
    <name type="scientific">Enterococcus aquimarinus</name>
    <dbReference type="NCBI Taxonomy" id="328396"/>
    <lineage>
        <taxon>Bacteria</taxon>
        <taxon>Bacillati</taxon>
        <taxon>Bacillota</taxon>
        <taxon>Bacilli</taxon>
        <taxon>Lactobacillales</taxon>
        <taxon>Enterococcaceae</taxon>
        <taxon>Enterococcus</taxon>
    </lineage>
</organism>
<accession>A0A9E4DRZ5</accession>
<name>A0A9E4DRZ5_9ENTE</name>
<reference evidence="2" key="1">
    <citation type="journal article" date="2021" name="PeerJ">
        <title>Extensive microbial diversity within the chicken gut microbiome revealed by metagenomics and culture.</title>
        <authorList>
            <person name="Gilroy R."/>
            <person name="Ravi A."/>
            <person name="Getino M."/>
            <person name="Pursley I."/>
            <person name="Horton D.L."/>
            <person name="Alikhan N.F."/>
            <person name="Baker D."/>
            <person name="Gharbi K."/>
            <person name="Hall N."/>
            <person name="Watson M."/>
            <person name="Adriaenssens E.M."/>
            <person name="Foster-Nyarko E."/>
            <person name="Jarju S."/>
            <person name="Secka A."/>
            <person name="Antonio M."/>
            <person name="Oren A."/>
            <person name="Chaudhuri R.R."/>
            <person name="La Ragione R."/>
            <person name="Hildebrand F."/>
            <person name="Pallen M.J."/>
        </authorList>
    </citation>
    <scope>NUCLEOTIDE SEQUENCE</scope>
    <source>
        <strain evidence="2">150</strain>
    </source>
</reference>
<feature type="transmembrane region" description="Helical" evidence="1">
    <location>
        <begin position="12"/>
        <end position="32"/>
    </location>
</feature>
<evidence type="ECO:0000313" key="2">
    <source>
        <dbReference type="EMBL" id="MCC9273091.1"/>
    </source>
</evidence>
<dbReference type="Proteomes" id="UP000813384">
    <property type="component" value="Unassembled WGS sequence"/>
</dbReference>